<evidence type="ECO:0000256" key="1">
    <source>
        <dbReference type="ARBA" id="ARBA00010378"/>
    </source>
</evidence>
<dbReference type="PANTHER" id="PTHR43392">
    <property type="entry name" value="AAA-TYPE ATPASE FAMILY PROTEIN / ANKYRIN REPEAT FAMILY PROTEIN"/>
    <property type="match status" value="1"/>
</dbReference>
<keyword evidence="2" id="KW-0547">Nucleotide-binding</keyword>
<dbReference type="PRINTS" id="PR00819">
    <property type="entry name" value="CBXCFQXSUPER"/>
</dbReference>
<evidence type="ECO:0000313" key="5">
    <source>
        <dbReference type="EMBL" id="MDW0116168.1"/>
    </source>
</evidence>
<accession>A0AAW9A6D7</accession>
<name>A0AAW9A6D7_9BACL</name>
<sequence>MNILKPEIKYTEMRQGERGRIVTIPDNSYEVLQNDFTLATHLKSITELNLKKVKGIYIQADSEIDAVIAALYSYKKFSYDNEMGSENEIYDYDDDFDYDDYEDYEDIEWLQEKWADGTFCHVPILTGTEFVHGHIKSPNPFMMDAQYAQKIQLTPSEQDPYWKSILSPLIINIHNTGLEELKRVMEMEDRFYILFEARADLLNAFSLFMDVGDGDDRQETVLNQFQKDFIFEADIEFIQVSKAPMPYLTALFNQTASELGKKIAPSVNCEEVITQLVNYRKQKFESIRDIERIIHKALRYSVGNSIGKSEFERIFLKDKVSMEDKDLTGKAIKELNKLIGLKEVKQQLLRIVDRMKLAEMRKQAGYPTIDHHMAAVFMGNPGTAKTTVARIFGQLLFDSKVLTNNVFIEVSRKDLIGQYVGWTSHKVQEVFDKGKGGTIFVDEAYSLVNKKDGYSDEAFSAIIQHMENNPDTLVIFAGYTDEMLDFIQSANPGLQSRLTNIIQFEDYEEKQLQEIFYYHVERSGYELESKKAASKIVGLFIKNLNRLDGRQFGNGRMMRKLLSSSVGYMAQRKPKNINLLLAEDIQSASDELLETEAILQMKQKEKRVGFKTY</sequence>
<organism evidence="5 6">
    <name type="scientific">Sporosarcina thermotolerans</name>
    <dbReference type="NCBI Taxonomy" id="633404"/>
    <lineage>
        <taxon>Bacteria</taxon>
        <taxon>Bacillati</taxon>
        <taxon>Bacillota</taxon>
        <taxon>Bacilli</taxon>
        <taxon>Bacillales</taxon>
        <taxon>Caryophanaceae</taxon>
        <taxon>Sporosarcina</taxon>
    </lineage>
</organism>
<keyword evidence="6" id="KW-1185">Reference proteome</keyword>
<keyword evidence="3" id="KW-0067">ATP-binding</keyword>
<dbReference type="InterPro" id="IPR003593">
    <property type="entry name" value="AAA+_ATPase"/>
</dbReference>
<dbReference type="RefSeq" id="WP_317940295.1">
    <property type="nucleotide sequence ID" value="NZ_JAUBDJ010000002.1"/>
</dbReference>
<dbReference type="FunFam" id="3.40.50.300:FF:000216">
    <property type="entry name" value="Type VII secretion ATPase EccA"/>
    <property type="match status" value="1"/>
</dbReference>
<dbReference type="InterPro" id="IPR000641">
    <property type="entry name" value="CbxX/CfxQ"/>
</dbReference>
<comment type="caution">
    <text evidence="5">The sequence shown here is derived from an EMBL/GenBank/DDBJ whole genome shotgun (WGS) entry which is preliminary data.</text>
</comment>
<gene>
    <name evidence="5" type="ORF">QTL97_04430</name>
</gene>
<dbReference type="InterPro" id="IPR003959">
    <property type="entry name" value="ATPase_AAA_core"/>
</dbReference>
<dbReference type="SMART" id="SM00382">
    <property type="entry name" value="AAA"/>
    <property type="match status" value="1"/>
</dbReference>
<comment type="similarity">
    <text evidence="1">Belongs to the CbxX/CfxQ family.</text>
</comment>
<dbReference type="PANTHER" id="PTHR43392:SF2">
    <property type="entry name" value="AAA-TYPE ATPASE FAMILY PROTEIN _ ANKYRIN REPEAT FAMILY PROTEIN"/>
    <property type="match status" value="1"/>
</dbReference>
<dbReference type="Gene3D" id="1.10.8.60">
    <property type="match status" value="1"/>
</dbReference>
<dbReference type="Gene3D" id="3.40.50.300">
    <property type="entry name" value="P-loop containing nucleotide triphosphate hydrolases"/>
    <property type="match status" value="1"/>
</dbReference>
<reference evidence="5 6" key="1">
    <citation type="submission" date="2023-06" db="EMBL/GenBank/DDBJ databases">
        <title>Sporosarcina sp. nov., isolated from Korean traditional fermented seafood 'Jeotgal'.</title>
        <authorList>
            <person name="Yang A.I."/>
            <person name="Shin N.-R."/>
        </authorList>
    </citation>
    <scope>NUCLEOTIDE SEQUENCE [LARGE SCALE GENOMIC DNA]</scope>
    <source>
        <strain evidence="5 6">KCTC43456</strain>
    </source>
</reference>
<dbReference type="EMBL" id="JAUBDJ010000002">
    <property type="protein sequence ID" value="MDW0116168.1"/>
    <property type="molecule type" value="Genomic_DNA"/>
</dbReference>
<dbReference type="InterPro" id="IPR027417">
    <property type="entry name" value="P-loop_NTPase"/>
</dbReference>
<evidence type="ECO:0000256" key="3">
    <source>
        <dbReference type="ARBA" id="ARBA00022840"/>
    </source>
</evidence>
<proteinExistence type="inferred from homology"/>
<evidence type="ECO:0000259" key="4">
    <source>
        <dbReference type="SMART" id="SM00382"/>
    </source>
</evidence>
<evidence type="ECO:0000313" key="6">
    <source>
        <dbReference type="Proteomes" id="UP001271648"/>
    </source>
</evidence>
<protein>
    <submittedName>
        <fullName evidence="5">AAA family ATPase</fullName>
    </submittedName>
</protein>
<dbReference type="InterPro" id="IPR050773">
    <property type="entry name" value="CbxX/CfxQ_RuBisCO_ESX"/>
</dbReference>
<dbReference type="GO" id="GO:0005524">
    <property type="term" value="F:ATP binding"/>
    <property type="evidence" value="ECO:0007669"/>
    <property type="project" value="UniProtKB-KW"/>
</dbReference>
<dbReference type="AlphaFoldDB" id="A0AAW9A6D7"/>
<dbReference type="Pfam" id="PF00004">
    <property type="entry name" value="AAA"/>
    <property type="match status" value="1"/>
</dbReference>
<dbReference type="SUPFAM" id="SSF52540">
    <property type="entry name" value="P-loop containing nucleoside triphosphate hydrolases"/>
    <property type="match status" value="1"/>
</dbReference>
<feature type="domain" description="AAA+ ATPase" evidence="4">
    <location>
        <begin position="371"/>
        <end position="508"/>
    </location>
</feature>
<dbReference type="Proteomes" id="UP001271648">
    <property type="component" value="Unassembled WGS sequence"/>
</dbReference>
<dbReference type="GO" id="GO:0016887">
    <property type="term" value="F:ATP hydrolysis activity"/>
    <property type="evidence" value="ECO:0007669"/>
    <property type="project" value="InterPro"/>
</dbReference>
<evidence type="ECO:0000256" key="2">
    <source>
        <dbReference type="ARBA" id="ARBA00022741"/>
    </source>
</evidence>
<dbReference type="CDD" id="cd00009">
    <property type="entry name" value="AAA"/>
    <property type="match status" value="1"/>
</dbReference>